<dbReference type="AlphaFoldDB" id="W6RZ18"/>
<evidence type="ECO:0000259" key="1">
    <source>
        <dbReference type="Pfam" id="PF01636"/>
    </source>
</evidence>
<dbReference type="InterPro" id="IPR002575">
    <property type="entry name" value="Aminoglycoside_PTrfase"/>
</dbReference>
<accession>W6RZ18</accession>
<proteinExistence type="predicted"/>
<evidence type="ECO:0000313" key="2">
    <source>
        <dbReference type="EMBL" id="CDM67277.1"/>
    </source>
</evidence>
<dbReference type="SUPFAM" id="SSF56112">
    <property type="entry name" value="Protein kinase-like (PK-like)"/>
    <property type="match status" value="1"/>
</dbReference>
<protein>
    <submittedName>
        <fullName evidence="2">Choline/ethanolamine kinase family protein</fullName>
    </submittedName>
</protein>
<organism evidence="2 3">
    <name type="scientific">Clostridium bornimense</name>
    <dbReference type="NCBI Taxonomy" id="1216932"/>
    <lineage>
        <taxon>Bacteria</taxon>
        <taxon>Bacillati</taxon>
        <taxon>Bacillota</taxon>
        <taxon>Clostridia</taxon>
        <taxon>Eubacteriales</taxon>
        <taxon>Clostridiaceae</taxon>
        <taxon>Clostridium</taxon>
    </lineage>
</organism>
<dbReference type="PANTHER" id="PTHR40086">
    <property type="entry name" value="PHOSPHOTRANSFERASE YTMP-RELATED"/>
    <property type="match status" value="1"/>
</dbReference>
<evidence type="ECO:0000313" key="3">
    <source>
        <dbReference type="Proteomes" id="UP000019426"/>
    </source>
</evidence>
<dbReference type="GO" id="GO:0016301">
    <property type="term" value="F:kinase activity"/>
    <property type="evidence" value="ECO:0007669"/>
    <property type="project" value="UniProtKB-KW"/>
</dbReference>
<sequence>MNVAINNLLFSAFHNKCDISTIIPIGGLNNDNFKITYNNFNYFVRISSSSYIYNDINEETNILKKASDLNISPSVIYFDSSTRNLLMDWIDGRMPTEKESNSETFITLLTKKLKTLHSLTSTNVFNPFAEIRKIIFSNKDYFFNTVPYILDLLKNLDIIEAHVKNSYMEGLCHNDLNPSNILLTDKSLYIVDYEFAARGDIFFDLATIAWLLEDSSRKLLIKKYFGYYSEAYYDKLIKYIYVVKMYNGCWSLVKSLNNNKDYDFKTGAEVIFNELSHS</sequence>
<dbReference type="HOGENOM" id="CLU_055115_3_2_9"/>
<keyword evidence="2" id="KW-0808">Transferase</keyword>
<keyword evidence="3" id="KW-1185">Reference proteome</keyword>
<dbReference type="InterPro" id="IPR011009">
    <property type="entry name" value="Kinase-like_dom_sf"/>
</dbReference>
<dbReference type="Gene3D" id="3.90.1200.10">
    <property type="match status" value="1"/>
</dbReference>
<dbReference type="Gene3D" id="3.30.200.20">
    <property type="entry name" value="Phosphorylase Kinase, domain 1"/>
    <property type="match status" value="1"/>
</dbReference>
<name>W6RZ18_9CLOT</name>
<dbReference type="OrthoDB" id="1645186at2"/>
<keyword evidence="2" id="KW-0418">Kinase</keyword>
<gene>
    <name evidence="2" type="ORF">CM240_0098</name>
</gene>
<dbReference type="Proteomes" id="UP000019426">
    <property type="component" value="Chromosome M2/40_rep1"/>
</dbReference>
<dbReference type="EMBL" id="HG917868">
    <property type="protein sequence ID" value="CDM67277.1"/>
    <property type="molecule type" value="Genomic_DNA"/>
</dbReference>
<dbReference type="eggNOG" id="COG0510">
    <property type="taxonomic scope" value="Bacteria"/>
</dbReference>
<dbReference type="Pfam" id="PF01636">
    <property type="entry name" value="APH"/>
    <property type="match status" value="1"/>
</dbReference>
<dbReference type="InterPro" id="IPR052077">
    <property type="entry name" value="CcrZ_PhaseVar_Mediator"/>
</dbReference>
<feature type="domain" description="Aminoglycoside phosphotransferase" evidence="1">
    <location>
        <begin position="26"/>
        <end position="235"/>
    </location>
</feature>
<dbReference type="PANTHER" id="PTHR40086:SF1">
    <property type="entry name" value="CELL CYCLE REGULATOR CCRZ"/>
    <property type="match status" value="1"/>
</dbReference>
<dbReference type="PATRIC" id="fig|1216932.3.peg.84"/>
<dbReference type="RefSeq" id="WP_044035751.1">
    <property type="nucleotide sequence ID" value="NZ_HG917868.1"/>
</dbReference>
<dbReference type="KEGG" id="clt:CM240_0098"/>
<reference evidence="2 3" key="1">
    <citation type="submission" date="2013-11" db="EMBL/GenBank/DDBJ databases">
        <title>Complete genome sequence of Clostridum sp. M2/40.</title>
        <authorList>
            <person name="Wibberg D."/>
            <person name="Puehler A."/>
            <person name="Schlueter A."/>
        </authorList>
    </citation>
    <scope>NUCLEOTIDE SEQUENCE [LARGE SCALE GENOMIC DNA]</scope>
    <source>
        <strain evidence="3">M2/40</strain>
    </source>
</reference>